<accession>A0ABN1J0G4</accession>
<dbReference type="Proteomes" id="UP001500339">
    <property type="component" value="Unassembled WGS sequence"/>
</dbReference>
<dbReference type="RefSeq" id="WP_343769235.1">
    <property type="nucleotide sequence ID" value="NZ_BAAACF010000001.1"/>
</dbReference>
<gene>
    <name evidence="1" type="ORF">GCM10008905_19670</name>
</gene>
<dbReference type="EMBL" id="BAAACF010000001">
    <property type="protein sequence ID" value="GAA0725000.1"/>
    <property type="molecule type" value="Genomic_DNA"/>
</dbReference>
<organism evidence="1 2">
    <name type="scientific">Clostridium malenominatum</name>
    <dbReference type="NCBI Taxonomy" id="1539"/>
    <lineage>
        <taxon>Bacteria</taxon>
        <taxon>Bacillati</taxon>
        <taxon>Bacillota</taxon>
        <taxon>Clostridia</taxon>
        <taxon>Eubacteriales</taxon>
        <taxon>Clostridiaceae</taxon>
        <taxon>Clostridium</taxon>
    </lineage>
</organism>
<keyword evidence="2" id="KW-1185">Reference proteome</keyword>
<evidence type="ECO:0000313" key="2">
    <source>
        <dbReference type="Proteomes" id="UP001500339"/>
    </source>
</evidence>
<reference evidence="1 2" key="1">
    <citation type="journal article" date="2019" name="Int. J. Syst. Evol. Microbiol.">
        <title>The Global Catalogue of Microorganisms (GCM) 10K type strain sequencing project: providing services to taxonomists for standard genome sequencing and annotation.</title>
        <authorList>
            <consortium name="The Broad Institute Genomics Platform"/>
            <consortium name="The Broad Institute Genome Sequencing Center for Infectious Disease"/>
            <person name="Wu L."/>
            <person name="Ma J."/>
        </authorList>
    </citation>
    <scope>NUCLEOTIDE SEQUENCE [LARGE SCALE GENOMIC DNA]</scope>
    <source>
        <strain evidence="1 2">JCM 1405</strain>
    </source>
</reference>
<comment type="caution">
    <text evidence="1">The sequence shown here is derived from an EMBL/GenBank/DDBJ whole genome shotgun (WGS) entry which is preliminary data.</text>
</comment>
<protein>
    <submittedName>
        <fullName evidence="1">Uncharacterized protein</fullName>
    </submittedName>
</protein>
<evidence type="ECO:0000313" key="1">
    <source>
        <dbReference type="EMBL" id="GAA0725000.1"/>
    </source>
</evidence>
<proteinExistence type="predicted"/>
<name>A0ABN1J0G4_9CLOT</name>
<sequence length="199" mass="21386">MTNESIKLFDAPENIEEILKSAKDLPEVKIVQTQQTNGQIQCGLITFEGLGGNFLPIPPQNLGFTIATFETGWFTDLEVAAGGTAPFNNLPSPVTLAGFTLANDKDIFLSNPVSSVSLFYSSFVNVAIEAYDINNNLLQFVGGLANYVAPPNTIWNQLTINLGSNVISTIRVIGGNFQTAIDNIQLCVAPARGLYVTSL</sequence>